<keyword evidence="3" id="KW-1185">Reference proteome</keyword>
<dbReference type="NCBIfam" id="TIGR01175">
    <property type="entry name" value="pilM"/>
    <property type="match status" value="1"/>
</dbReference>
<dbReference type="RefSeq" id="WP_085511587.1">
    <property type="nucleotide sequence ID" value="NZ_FXAP01000002.1"/>
</dbReference>
<dbReference type="SMART" id="SM00842">
    <property type="entry name" value="FtsA"/>
    <property type="match status" value="1"/>
</dbReference>
<dbReference type="SUPFAM" id="SSF53067">
    <property type="entry name" value="Actin-like ATPase domain"/>
    <property type="match status" value="2"/>
</dbReference>
<accession>A0A3N2BXL8</accession>
<dbReference type="PIRSF" id="PIRSF019169">
    <property type="entry name" value="PilM"/>
    <property type="match status" value="1"/>
</dbReference>
<dbReference type="EMBL" id="RKHL01000001">
    <property type="protein sequence ID" value="ROR80013.1"/>
    <property type="molecule type" value="Genomic_DNA"/>
</dbReference>
<dbReference type="InterPro" id="IPR043129">
    <property type="entry name" value="ATPase_NBD"/>
</dbReference>
<organism evidence="2 3">
    <name type="scientific">Plantibacter flavus</name>
    <dbReference type="NCBI Taxonomy" id="150123"/>
    <lineage>
        <taxon>Bacteria</taxon>
        <taxon>Bacillati</taxon>
        <taxon>Actinomycetota</taxon>
        <taxon>Actinomycetes</taxon>
        <taxon>Micrococcales</taxon>
        <taxon>Microbacteriaceae</taxon>
        <taxon>Plantibacter</taxon>
    </lineage>
</organism>
<dbReference type="InterPro" id="IPR005883">
    <property type="entry name" value="PilM"/>
</dbReference>
<dbReference type="PANTHER" id="PTHR32432:SF3">
    <property type="entry name" value="ETHANOLAMINE UTILIZATION PROTEIN EUTJ"/>
    <property type="match status" value="1"/>
</dbReference>
<dbReference type="InterPro" id="IPR050696">
    <property type="entry name" value="FtsA/MreB"/>
</dbReference>
<proteinExistence type="predicted"/>
<reference evidence="2 3" key="1">
    <citation type="submission" date="2018-11" db="EMBL/GenBank/DDBJ databases">
        <title>Sequencing the genomes of 1000 actinobacteria strains.</title>
        <authorList>
            <person name="Klenk H.-P."/>
        </authorList>
    </citation>
    <scope>NUCLEOTIDE SEQUENCE [LARGE SCALE GENOMIC DNA]</scope>
    <source>
        <strain evidence="2 3">DSM 14012</strain>
    </source>
</reference>
<sequence>MARNFAGIDFGTTRLRAAEVDANRQSPTILSHGSVPVPEGLISHGTVTDIDATVELLRELWSTSDIGTKNVRVGMGSTTVLIRDLVVPKSSRQRMKEALPFHVADKLPFPVDEAILDFLPVAQVEADASTVNGLLVAARAVDVHANVEAVSRAGLHVESVDVVPFATARLVAHNNVGEGGLALVDIGATATTMTVLIGGVPRFVRIVPTGGQAITERLAADLGVDLQRAELLKVRIGMTHQPASTPEKVAVDSVIHAAHELIESVRSTLQFFMNANRGITVASIRLLGGGSQLLGLKEALTAATDLPATFARPFGKLTFGPRVDEAHARAHTAEYAVALGLALRGNE</sequence>
<comment type="caution">
    <text evidence="2">The sequence shown here is derived from an EMBL/GenBank/DDBJ whole genome shotgun (WGS) entry which is preliminary data.</text>
</comment>
<dbReference type="Pfam" id="PF11104">
    <property type="entry name" value="PilM_2"/>
    <property type="match status" value="1"/>
</dbReference>
<evidence type="ECO:0000313" key="2">
    <source>
        <dbReference type="EMBL" id="ROR80013.1"/>
    </source>
</evidence>
<feature type="domain" description="SHS2" evidence="1">
    <location>
        <begin position="5"/>
        <end position="171"/>
    </location>
</feature>
<dbReference type="Gene3D" id="3.30.1490.300">
    <property type="match status" value="1"/>
</dbReference>
<evidence type="ECO:0000313" key="3">
    <source>
        <dbReference type="Proteomes" id="UP000266915"/>
    </source>
</evidence>
<dbReference type="PANTHER" id="PTHR32432">
    <property type="entry name" value="CELL DIVISION PROTEIN FTSA-RELATED"/>
    <property type="match status" value="1"/>
</dbReference>
<dbReference type="Proteomes" id="UP000266915">
    <property type="component" value="Unassembled WGS sequence"/>
</dbReference>
<dbReference type="Gene3D" id="3.30.420.40">
    <property type="match status" value="2"/>
</dbReference>
<gene>
    <name evidence="2" type="ORF">EDD42_0044</name>
</gene>
<name>A0A3N2BXL8_9MICO</name>
<protein>
    <submittedName>
        <fullName evidence="2">Type IV pilus assembly protein PilM</fullName>
    </submittedName>
</protein>
<dbReference type="GO" id="GO:0051301">
    <property type="term" value="P:cell division"/>
    <property type="evidence" value="ECO:0007669"/>
    <property type="project" value="InterPro"/>
</dbReference>
<dbReference type="AlphaFoldDB" id="A0A3N2BXL8"/>
<evidence type="ECO:0000259" key="1">
    <source>
        <dbReference type="SMART" id="SM00842"/>
    </source>
</evidence>
<dbReference type="InterPro" id="IPR003494">
    <property type="entry name" value="SHS2_FtsA"/>
</dbReference>
<dbReference type="CDD" id="cd24049">
    <property type="entry name" value="ASKHA_NBD_PilM"/>
    <property type="match status" value="1"/>
</dbReference>